<name>A0A183KTW4_9TREM</name>
<organism evidence="3">
    <name type="scientific">Schistosoma curassoni</name>
    <dbReference type="NCBI Taxonomy" id="6186"/>
    <lineage>
        <taxon>Eukaryota</taxon>
        <taxon>Metazoa</taxon>
        <taxon>Spiralia</taxon>
        <taxon>Lophotrochozoa</taxon>
        <taxon>Platyhelminthes</taxon>
        <taxon>Trematoda</taxon>
        <taxon>Digenea</taxon>
        <taxon>Strigeidida</taxon>
        <taxon>Schistosomatoidea</taxon>
        <taxon>Schistosomatidae</taxon>
        <taxon>Schistosoma</taxon>
    </lineage>
</organism>
<reference evidence="3" key="1">
    <citation type="submission" date="2016-06" db="UniProtKB">
        <authorList>
            <consortium name="WormBaseParasite"/>
        </authorList>
    </citation>
    <scope>IDENTIFICATION</scope>
</reference>
<dbReference type="WBParaSite" id="SCUD_0001850701-mRNA-1">
    <property type="protein sequence ID" value="SCUD_0001850701-mRNA-1"/>
    <property type="gene ID" value="SCUD_0001850701"/>
</dbReference>
<gene>
    <name evidence="1" type="ORF">SCUD_LOCUS18504</name>
</gene>
<accession>A0A183KTW4</accession>
<evidence type="ECO:0000313" key="3">
    <source>
        <dbReference type="WBParaSite" id="SCUD_0001850701-mRNA-1"/>
    </source>
</evidence>
<evidence type="ECO:0000313" key="2">
    <source>
        <dbReference type="Proteomes" id="UP000279833"/>
    </source>
</evidence>
<reference evidence="1 2" key="2">
    <citation type="submission" date="2018-11" db="EMBL/GenBank/DDBJ databases">
        <authorList>
            <consortium name="Pathogen Informatics"/>
        </authorList>
    </citation>
    <scope>NUCLEOTIDE SEQUENCE [LARGE SCALE GENOMIC DNA]</scope>
    <source>
        <strain evidence="1">Dakar</strain>
        <strain evidence="2">Dakar, Senegal</strain>
    </source>
</reference>
<dbReference type="Gene3D" id="1.10.510.10">
    <property type="entry name" value="Transferase(Phosphotransferase) domain 1"/>
    <property type="match status" value="1"/>
</dbReference>
<dbReference type="InterPro" id="IPR011009">
    <property type="entry name" value="Kinase-like_dom_sf"/>
</dbReference>
<sequence>MYFNGRYAALALPIRAFISASDRQCSSMMLPRYVKVLTSSEASLSSMIRLLHAVLYERILPYPLCILRPTSAETAAYWPSSPESVVACAIEKNRRSLDQLLINVDKTATDLLYKMLHFNPHKRITALEALKHPYVRRFYSPNEIMIMNHHVTPPLDDNIQLTVSEYRDRLYQVSDIQKILM</sequence>
<dbReference type="STRING" id="6186.A0A183KTW4"/>
<dbReference type="Gene3D" id="3.30.200.20">
    <property type="entry name" value="Phosphorylase Kinase, domain 1"/>
    <property type="match status" value="1"/>
</dbReference>
<dbReference type="SUPFAM" id="SSF56112">
    <property type="entry name" value="Protein kinase-like (PK-like)"/>
    <property type="match status" value="1"/>
</dbReference>
<dbReference type="AlphaFoldDB" id="A0A183KTW4"/>
<proteinExistence type="predicted"/>
<keyword evidence="2" id="KW-1185">Reference proteome</keyword>
<dbReference type="EMBL" id="UZAK01041099">
    <property type="protein sequence ID" value="VDP65986.1"/>
    <property type="molecule type" value="Genomic_DNA"/>
</dbReference>
<dbReference type="Proteomes" id="UP000279833">
    <property type="component" value="Unassembled WGS sequence"/>
</dbReference>
<protein>
    <submittedName>
        <fullName evidence="3">Protein kinase domain-containing protein</fullName>
    </submittedName>
</protein>
<evidence type="ECO:0000313" key="1">
    <source>
        <dbReference type="EMBL" id="VDP65986.1"/>
    </source>
</evidence>